<dbReference type="Pfam" id="PF03621">
    <property type="entry name" value="MbtH"/>
    <property type="match status" value="1"/>
</dbReference>
<sequence length="66" mass="7557">MNPFDDDSAEFHVLRNDEDQHSLWPTFREVPAGWTSVHGPVPRAEALTWVDENWSDLRPLSARGTP</sequence>
<dbReference type="SUPFAM" id="SSF160582">
    <property type="entry name" value="MbtH-like"/>
    <property type="match status" value="1"/>
</dbReference>
<dbReference type="InterPro" id="IPR037407">
    <property type="entry name" value="MLP_fam"/>
</dbReference>
<dbReference type="Proteomes" id="UP001500842">
    <property type="component" value="Unassembled WGS sequence"/>
</dbReference>
<dbReference type="PANTHER" id="PTHR38444:SF1">
    <property type="entry name" value="ENTEROBACTIN BIOSYNTHESIS PROTEIN YBDZ"/>
    <property type="match status" value="1"/>
</dbReference>
<reference evidence="2 3" key="1">
    <citation type="journal article" date="2019" name="Int. J. Syst. Evol. Microbiol.">
        <title>The Global Catalogue of Microorganisms (GCM) 10K type strain sequencing project: providing services to taxonomists for standard genome sequencing and annotation.</title>
        <authorList>
            <consortium name="The Broad Institute Genomics Platform"/>
            <consortium name="The Broad Institute Genome Sequencing Center for Infectious Disease"/>
            <person name="Wu L."/>
            <person name="Ma J."/>
        </authorList>
    </citation>
    <scope>NUCLEOTIDE SEQUENCE [LARGE SCALE GENOMIC DNA]</scope>
    <source>
        <strain evidence="2 3">JCM 14942</strain>
    </source>
</reference>
<comment type="caution">
    <text evidence="2">The sequence shown here is derived from an EMBL/GenBank/DDBJ whole genome shotgun (WGS) entry which is preliminary data.</text>
</comment>
<dbReference type="SMART" id="SM00923">
    <property type="entry name" value="MbtH"/>
    <property type="match status" value="1"/>
</dbReference>
<evidence type="ECO:0000259" key="1">
    <source>
        <dbReference type="SMART" id="SM00923"/>
    </source>
</evidence>
<protein>
    <submittedName>
        <fullName evidence="2">Mycobactin NRPS accessory protein MbtH</fullName>
    </submittedName>
</protein>
<name>A0ABN2A9Z6_9ACTN</name>
<dbReference type="PANTHER" id="PTHR38444">
    <property type="entry name" value="ENTEROBACTIN BIOSYNTHESIS PROTEIN YBDZ"/>
    <property type="match status" value="1"/>
</dbReference>
<gene>
    <name evidence="2" type="primary">mbtH</name>
    <name evidence="2" type="ORF">GCM10009788_18890</name>
</gene>
<organism evidence="2 3">
    <name type="scientific">Nocardioides humi</name>
    <dbReference type="NCBI Taxonomy" id="449461"/>
    <lineage>
        <taxon>Bacteria</taxon>
        <taxon>Bacillati</taxon>
        <taxon>Actinomycetota</taxon>
        <taxon>Actinomycetes</taxon>
        <taxon>Propionibacteriales</taxon>
        <taxon>Nocardioidaceae</taxon>
        <taxon>Nocardioides</taxon>
    </lineage>
</organism>
<dbReference type="EMBL" id="BAAAOR010000014">
    <property type="protein sequence ID" value="GAA1514716.1"/>
    <property type="molecule type" value="Genomic_DNA"/>
</dbReference>
<evidence type="ECO:0000313" key="2">
    <source>
        <dbReference type="EMBL" id="GAA1514716.1"/>
    </source>
</evidence>
<evidence type="ECO:0000313" key="3">
    <source>
        <dbReference type="Proteomes" id="UP001500842"/>
    </source>
</evidence>
<dbReference type="Gene3D" id="3.90.820.10">
    <property type="entry name" value="Structural Genomics, Unknown Function 30-nov-00 1gh9 Mol_id"/>
    <property type="match status" value="1"/>
</dbReference>
<feature type="domain" description="MbtH-like" evidence="1">
    <location>
        <begin position="2"/>
        <end position="52"/>
    </location>
</feature>
<accession>A0ABN2A9Z6</accession>
<dbReference type="RefSeq" id="WP_141005434.1">
    <property type="nucleotide sequence ID" value="NZ_BAAAOR010000014.1"/>
</dbReference>
<dbReference type="InterPro" id="IPR005153">
    <property type="entry name" value="MbtH-like_dom"/>
</dbReference>
<dbReference type="InterPro" id="IPR038020">
    <property type="entry name" value="MbtH-like_sf"/>
</dbReference>
<keyword evidence="3" id="KW-1185">Reference proteome</keyword>
<proteinExistence type="predicted"/>